<proteinExistence type="predicted"/>
<accession>A0AAW0V021</accession>
<evidence type="ECO:0000313" key="3">
    <source>
        <dbReference type="Proteomes" id="UP001487740"/>
    </source>
</evidence>
<organism evidence="2 3">
    <name type="scientific">Scylla paramamosain</name>
    <name type="common">Mud crab</name>
    <dbReference type="NCBI Taxonomy" id="85552"/>
    <lineage>
        <taxon>Eukaryota</taxon>
        <taxon>Metazoa</taxon>
        <taxon>Ecdysozoa</taxon>
        <taxon>Arthropoda</taxon>
        <taxon>Crustacea</taxon>
        <taxon>Multicrustacea</taxon>
        <taxon>Malacostraca</taxon>
        <taxon>Eumalacostraca</taxon>
        <taxon>Eucarida</taxon>
        <taxon>Decapoda</taxon>
        <taxon>Pleocyemata</taxon>
        <taxon>Brachyura</taxon>
        <taxon>Eubrachyura</taxon>
        <taxon>Portunoidea</taxon>
        <taxon>Portunidae</taxon>
        <taxon>Portuninae</taxon>
        <taxon>Scylla</taxon>
    </lineage>
</organism>
<keyword evidence="3" id="KW-1185">Reference proteome</keyword>
<dbReference type="AlphaFoldDB" id="A0AAW0V021"/>
<dbReference type="EMBL" id="JARAKH010000003">
    <property type="protein sequence ID" value="KAK8405664.1"/>
    <property type="molecule type" value="Genomic_DNA"/>
</dbReference>
<name>A0AAW0V021_SCYPA</name>
<feature type="compositionally biased region" description="Low complexity" evidence="1">
    <location>
        <begin position="277"/>
        <end position="286"/>
    </location>
</feature>
<dbReference type="Proteomes" id="UP001487740">
    <property type="component" value="Unassembled WGS sequence"/>
</dbReference>
<feature type="region of interest" description="Disordered" evidence="1">
    <location>
        <begin position="592"/>
        <end position="666"/>
    </location>
</feature>
<feature type="compositionally biased region" description="Low complexity" evidence="1">
    <location>
        <begin position="426"/>
        <end position="478"/>
    </location>
</feature>
<feature type="compositionally biased region" description="Basic and acidic residues" evidence="1">
    <location>
        <begin position="399"/>
        <end position="414"/>
    </location>
</feature>
<feature type="region of interest" description="Disordered" evidence="1">
    <location>
        <begin position="262"/>
        <end position="290"/>
    </location>
</feature>
<feature type="compositionally biased region" description="Basic residues" evidence="1">
    <location>
        <begin position="381"/>
        <end position="392"/>
    </location>
</feature>
<feature type="compositionally biased region" description="Polar residues" evidence="1">
    <location>
        <begin position="63"/>
        <end position="79"/>
    </location>
</feature>
<feature type="region of interest" description="Disordered" evidence="1">
    <location>
        <begin position="185"/>
        <end position="246"/>
    </location>
</feature>
<gene>
    <name evidence="2" type="ORF">O3P69_001864</name>
</gene>
<comment type="caution">
    <text evidence="2">The sequence shown here is derived from an EMBL/GenBank/DDBJ whole genome shotgun (WGS) entry which is preliminary data.</text>
</comment>
<feature type="compositionally biased region" description="Basic and acidic residues" evidence="1">
    <location>
        <begin position="641"/>
        <end position="653"/>
    </location>
</feature>
<sequence>MLRSLKIQSNEEERVPHIRAATPSQSSQRSSSPPLKIHTPKAQPDSPHTPTPQPNTVHAHITDIQTPTKQPLVSARKTPSSATQIVVAGEVHRSDDSVRLPPGHTRLLQEVPGKGRVFGGVDSGFSTPCTRTPSPNMDTITSAKINPSFLTSTPARPPTTCVLRADLQPDLLPNKVTLKALTNGHTPDILARGPSEPGRGLRGGAGGAVPTFHPPTSPITPSCPTTDSDHSRTSSPTDPGRSGSGYSFISNAAKRAFLMEAEGGGGGAGMESGERPASASRRSSSSDMPHRMDVVRRGLSLTNISVAVAAGPPNSGSFTRTASHISLASASSSGSSDVCGRRPVRTVSQVTLTMRKLSQVSDSSSSKDEVSEPPSQDQLKARRARSLPKGPKHPPVSSGRRDSVSGSTHVEDTAIKPASHQVTRHSSSCSLASGPSSPTHYSSSSSTSWVPLNPARQQQQLQQQAPPPSSSMSQQASPHPSPPPARSAKGGVGRRWSSVGGTPTGLAETAVKIQPRRLSEGQRPRPRRSRRRQEVEIEEEFFDDEFNALLFQQPHMQLSVGSSENLLDSRAPHSMLADGAASPVSLGFSSFSPSLTSSEDEDDEAGLKGRPAGGATRWRRLGAVAETGNSEEDEDQEKEEEGEKDKTSGRSDGETGGEGEEGSWRYKDFGKEFEPLKSVQLLRNLRSLSLYLPVHTIASDTDTGEM</sequence>
<protein>
    <submittedName>
        <fullName evidence="2">Uncharacterized protein</fullName>
    </submittedName>
</protein>
<feature type="region of interest" description="Disordered" evidence="1">
    <location>
        <begin position="356"/>
        <end position="534"/>
    </location>
</feature>
<feature type="compositionally biased region" description="Low complexity" evidence="1">
    <location>
        <begin position="23"/>
        <end position="34"/>
    </location>
</feature>
<evidence type="ECO:0000256" key="1">
    <source>
        <dbReference type="SAM" id="MobiDB-lite"/>
    </source>
</evidence>
<evidence type="ECO:0000313" key="2">
    <source>
        <dbReference type="EMBL" id="KAK8405664.1"/>
    </source>
</evidence>
<feature type="region of interest" description="Disordered" evidence="1">
    <location>
        <begin position="1"/>
        <end position="79"/>
    </location>
</feature>
<reference evidence="2 3" key="1">
    <citation type="submission" date="2023-03" db="EMBL/GenBank/DDBJ databases">
        <title>High-quality genome of Scylla paramamosain provides insights in environmental adaptation.</title>
        <authorList>
            <person name="Zhang L."/>
        </authorList>
    </citation>
    <scope>NUCLEOTIDE SEQUENCE [LARGE SCALE GENOMIC DNA]</scope>
    <source>
        <strain evidence="2">LZ_2023a</strain>
        <tissue evidence="2">Muscle</tissue>
    </source>
</reference>
<feature type="compositionally biased region" description="Acidic residues" evidence="1">
    <location>
        <begin position="629"/>
        <end position="640"/>
    </location>
</feature>